<gene>
    <name evidence="4" type="ORF">LOC62_03G003736</name>
</gene>
<feature type="compositionally biased region" description="Polar residues" evidence="1">
    <location>
        <begin position="463"/>
        <end position="473"/>
    </location>
</feature>
<keyword evidence="2" id="KW-0812">Transmembrane</keyword>
<keyword evidence="3" id="KW-0732">Signal</keyword>
<feature type="compositionally biased region" description="Polar residues" evidence="1">
    <location>
        <begin position="504"/>
        <end position="514"/>
    </location>
</feature>
<accession>A0AAF0Y8S0</accession>
<keyword evidence="5" id="KW-1185">Reference proteome</keyword>
<feature type="chain" id="PRO_5042038370" description="Peptidase A1 domain-containing protein" evidence="3">
    <location>
        <begin position="19"/>
        <end position="514"/>
    </location>
</feature>
<evidence type="ECO:0000313" key="5">
    <source>
        <dbReference type="Proteomes" id="UP000827549"/>
    </source>
</evidence>
<dbReference type="EMBL" id="CP086716">
    <property type="protein sequence ID" value="WOO80224.1"/>
    <property type="molecule type" value="Genomic_DNA"/>
</dbReference>
<reference evidence="4" key="1">
    <citation type="submission" date="2023-10" db="EMBL/GenBank/DDBJ databases">
        <authorList>
            <person name="Noh H."/>
        </authorList>
    </citation>
    <scope>NUCLEOTIDE SEQUENCE</scope>
    <source>
        <strain evidence="4">DUCC4014</strain>
    </source>
</reference>
<keyword evidence="2" id="KW-1133">Transmembrane helix</keyword>
<proteinExistence type="predicted"/>
<keyword evidence="2" id="KW-0472">Membrane</keyword>
<evidence type="ECO:0000256" key="3">
    <source>
        <dbReference type="SAM" id="SignalP"/>
    </source>
</evidence>
<evidence type="ECO:0000313" key="4">
    <source>
        <dbReference type="EMBL" id="WOO80224.1"/>
    </source>
</evidence>
<dbReference type="RefSeq" id="XP_062626256.1">
    <property type="nucleotide sequence ID" value="XM_062770272.1"/>
</dbReference>
<organism evidence="4 5">
    <name type="scientific">Vanrija pseudolonga</name>
    <dbReference type="NCBI Taxonomy" id="143232"/>
    <lineage>
        <taxon>Eukaryota</taxon>
        <taxon>Fungi</taxon>
        <taxon>Dikarya</taxon>
        <taxon>Basidiomycota</taxon>
        <taxon>Agaricomycotina</taxon>
        <taxon>Tremellomycetes</taxon>
        <taxon>Trichosporonales</taxon>
        <taxon>Trichosporonaceae</taxon>
        <taxon>Vanrija</taxon>
    </lineage>
</organism>
<name>A0AAF0Y8S0_9TREE</name>
<feature type="transmembrane region" description="Helical" evidence="2">
    <location>
        <begin position="369"/>
        <end position="392"/>
    </location>
</feature>
<feature type="signal peptide" evidence="3">
    <location>
        <begin position="1"/>
        <end position="18"/>
    </location>
</feature>
<evidence type="ECO:0000256" key="2">
    <source>
        <dbReference type="SAM" id="Phobius"/>
    </source>
</evidence>
<dbReference type="GeneID" id="87806977"/>
<dbReference type="Proteomes" id="UP000827549">
    <property type="component" value="Chromosome 3"/>
</dbReference>
<protein>
    <recommendedName>
        <fullName evidence="6">Peptidase A1 domain-containing protein</fullName>
    </recommendedName>
</protein>
<dbReference type="AlphaFoldDB" id="A0AAF0Y8S0"/>
<evidence type="ECO:0000256" key="1">
    <source>
        <dbReference type="SAM" id="MobiDB-lite"/>
    </source>
</evidence>
<feature type="region of interest" description="Disordered" evidence="1">
    <location>
        <begin position="451"/>
        <end position="514"/>
    </location>
</feature>
<dbReference type="Gene3D" id="1.20.5.510">
    <property type="entry name" value="Single helix bin"/>
    <property type="match status" value="1"/>
</dbReference>
<evidence type="ECO:0008006" key="6">
    <source>
        <dbReference type="Google" id="ProtNLM"/>
    </source>
</evidence>
<sequence length="514" mass="54476">MTVAVLLGAIALLGGAAAQIPKTTFGRNLTHITPTLYFNITIPASDGSMDWQPTYTNSSLWSISFSGSPDSTYVPGMMGVGEATMTALGFQSRIVSNSSTSINDTTFVPWPSLRQTFVGSGFYLHGSTSNGTIKAENVAYEVVDQENLHGDLLCAASALPWGYYPMEYTVVDGPVSITGMTITTGLKTQAPTMDEVKVKSANFILDDGTFNAVDFLYGRGSDWVVDPGIGGVNGQPFVSYPTIRPGRQPAGQFQQILVPVPANTSFFMINGTTGPDRDILGVGFNVDPPEQTSIFYGVNATTKWVTPGILYWAPLDPAVQYNLTLQGNEIHGGNISLHSVTFYSGLWGDGSVNASAVGDNPKKKSNTGAIVGGVIGGVVGLGLLGMLAFWLYHRRAADNAEKKKWAVNPDQAVYEKPNTGSDPIVLGMSDLLPPFAMADILVAELPRRDPDGDHLLSDGPWSPTDTTDPSELSSGGVPKGPRALPAVPQPSATPAVELLPPSYNPQWSGGTPRT</sequence>